<feature type="transmembrane region" description="Helical" evidence="9">
    <location>
        <begin position="172"/>
        <end position="193"/>
    </location>
</feature>
<evidence type="ECO:0000259" key="10">
    <source>
        <dbReference type="PROSITE" id="PS51779"/>
    </source>
</evidence>
<comment type="subcellular location">
    <subcellularLocation>
        <location evidence="1">Membrane</location>
    </subcellularLocation>
</comment>
<evidence type="ECO:0000256" key="9">
    <source>
        <dbReference type="SAM" id="Phobius"/>
    </source>
</evidence>
<accession>A0ABN6SFE5</accession>
<dbReference type="InterPro" id="IPR050487">
    <property type="entry name" value="FtsQ_DivIB"/>
</dbReference>
<keyword evidence="7" id="KW-0131">Cell cycle</keyword>
<evidence type="ECO:0000256" key="6">
    <source>
        <dbReference type="ARBA" id="ARBA00023136"/>
    </source>
</evidence>
<dbReference type="PANTHER" id="PTHR37820">
    <property type="entry name" value="CELL DIVISION PROTEIN DIVIB"/>
    <property type="match status" value="1"/>
</dbReference>
<evidence type="ECO:0000256" key="8">
    <source>
        <dbReference type="SAM" id="MobiDB-lite"/>
    </source>
</evidence>
<organism evidence="11 12">
    <name type="scientific">Bombiscardovia apis</name>
    <dbReference type="NCBI Taxonomy" id="2932182"/>
    <lineage>
        <taxon>Bacteria</taxon>
        <taxon>Bacillati</taxon>
        <taxon>Actinomycetota</taxon>
        <taxon>Actinomycetes</taxon>
        <taxon>Bifidobacteriales</taxon>
        <taxon>Bifidobacteriaceae</taxon>
        <taxon>Bombiscardovia</taxon>
    </lineage>
</organism>
<dbReference type="Gene3D" id="3.10.20.310">
    <property type="entry name" value="membrane protein fhac"/>
    <property type="match status" value="1"/>
</dbReference>
<evidence type="ECO:0000256" key="3">
    <source>
        <dbReference type="ARBA" id="ARBA00022618"/>
    </source>
</evidence>
<keyword evidence="3 11" id="KW-0132">Cell division</keyword>
<evidence type="ECO:0000256" key="4">
    <source>
        <dbReference type="ARBA" id="ARBA00022692"/>
    </source>
</evidence>
<protein>
    <submittedName>
        <fullName evidence="11">Cell division protein FtsQ</fullName>
    </submittedName>
</protein>
<reference evidence="11 12" key="1">
    <citation type="journal article" date="2023" name="Microbiol. Spectr.">
        <title>Symbiosis of Carpenter Bees with Uncharacterized Lactic Acid Bacteria Showing NAD Auxotrophy.</title>
        <authorList>
            <person name="Kawasaki S."/>
            <person name="Ozawa K."/>
            <person name="Mori T."/>
            <person name="Yamamoto A."/>
            <person name="Ito M."/>
            <person name="Ohkuma M."/>
            <person name="Sakamoto M."/>
            <person name="Matsutani M."/>
        </authorList>
    </citation>
    <scope>NUCLEOTIDE SEQUENCE [LARGE SCALE GENOMIC DNA]</scope>
    <source>
        <strain evidence="11 12">KimH</strain>
    </source>
</reference>
<evidence type="ECO:0000256" key="2">
    <source>
        <dbReference type="ARBA" id="ARBA00022475"/>
    </source>
</evidence>
<dbReference type="EMBL" id="AP026800">
    <property type="protein sequence ID" value="BDR54398.1"/>
    <property type="molecule type" value="Genomic_DNA"/>
</dbReference>
<feature type="region of interest" description="Disordered" evidence="8">
    <location>
        <begin position="1"/>
        <end position="113"/>
    </location>
</feature>
<evidence type="ECO:0000313" key="11">
    <source>
        <dbReference type="EMBL" id="BDR54398.1"/>
    </source>
</evidence>
<evidence type="ECO:0000313" key="12">
    <source>
        <dbReference type="Proteomes" id="UP001321748"/>
    </source>
</evidence>
<keyword evidence="2" id="KW-1003">Cell membrane</keyword>
<dbReference type="PROSITE" id="PS51779">
    <property type="entry name" value="POTRA"/>
    <property type="match status" value="1"/>
</dbReference>
<dbReference type="Pfam" id="PF03799">
    <property type="entry name" value="FtsQ_DivIB_C"/>
    <property type="match status" value="1"/>
</dbReference>
<dbReference type="InterPro" id="IPR034746">
    <property type="entry name" value="POTRA"/>
</dbReference>
<keyword evidence="4 9" id="KW-0812">Transmembrane</keyword>
<dbReference type="InterPro" id="IPR005548">
    <property type="entry name" value="Cell_div_FtsQ/DivIB_C"/>
</dbReference>
<dbReference type="Pfam" id="PF08478">
    <property type="entry name" value="POTRA_1"/>
    <property type="match status" value="1"/>
</dbReference>
<evidence type="ECO:0000256" key="5">
    <source>
        <dbReference type="ARBA" id="ARBA00022989"/>
    </source>
</evidence>
<evidence type="ECO:0000256" key="7">
    <source>
        <dbReference type="ARBA" id="ARBA00023306"/>
    </source>
</evidence>
<dbReference type="GO" id="GO:0051301">
    <property type="term" value="P:cell division"/>
    <property type="evidence" value="ECO:0007669"/>
    <property type="project" value="UniProtKB-KW"/>
</dbReference>
<keyword evidence="6 9" id="KW-0472">Membrane</keyword>
<keyword evidence="12" id="KW-1185">Reference proteome</keyword>
<keyword evidence="5 9" id="KW-1133">Transmembrane helix</keyword>
<proteinExistence type="predicted"/>
<evidence type="ECO:0000256" key="1">
    <source>
        <dbReference type="ARBA" id="ARBA00004370"/>
    </source>
</evidence>
<dbReference type="Proteomes" id="UP001321748">
    <property type="component" value="Chromosome"/>
</dbReference>
<feature type="compositionally biased region" description="Basic residues" evidence="8">
    <location>
        <begin position="62"/>
        <end position="88"/>
    </location>
</feature>
<dbReference type="InterPro" id="IPR013685">
    <property type="entry name" value="POTRA_FtsQ_type"/>
</dbReference>
<sequence>MGTASGAGTGSTAIPKQRRLAARSKGQQSTPVVQESAQAETSGRAVRESGSNAAPAAGQRGWARRNVRGRKKTAASLSRRSKAGKNKPRSVAGSTGQGPAVARKETSGTALASSTRTASGAFVDARSLPSDDALLQQSSAQSKQGLGVFVKPKVVDFKARLKERQRANMRALIVRWSIIVAAIAAVIAVIWALCFSPALLLHRDEIRVSGGNEWVSDQEILDIVKKEEGRSLLLVSSSNIENSISGLPGVTSAKVDKQFPHGVKVTFKAQEPAAVLKSADGKITAVDRNGGVLNEVAQPPQGIPLIEVPSLDKGVGDHAVRQALKILAGLPDSMRQRVSKVTAQTQDSVTTELDGGQRVVVWGDASDLKLKMAVVDKIVNDPAKIGDKHQVDVSAPMRPIIK</sequence>
<dbReference type="PANTHER" id="PTHR37820:SF1">
    <property type="entry name" value="CELL DIVISION PROTEIN FTSQ"/>
    <property type="match status" value="1"/>
</dbReference>
<name>A0ABN6SFE5_9BIFI</name>
<feature type="domain" description="POTRA" evidence="10">
    <location>
        <begin position="201"/>
        <end position="272"/>
    </location>
</feature>
<feature type="compositionally biased region" description="Polar residues" evidence="8">
    <location>
        <begin position="25"/>
        <end position="41"/>
    </location>
</feature>
<gene>
    <name evidence="11" type="primary">ftsQ</name>
    <name evidence="11" type="ORF">KIMH_05090</name>
</gene>